<gene>
    <name evidence="1" type="ORF">BLNAU_19075</name>
</gene>
<reference evidence="1 2" key="1">
    <citation type="journal article" date="2022" name="bioRxiv">
        <title>Genomics of Preaxostyla Flagellates Illuminates Evolutionary Transitions and the Path Towards Mitochondrial Loss.</title>
        <authorList>
            <person name="Novak L.V.F."/>
            <person name="Treitli S.C."/>
            <person name="Pyrih J."/>
            <person name="Halakuc P."/>
            <person name="Pipaliya S.V."/>
            <person name="Vacek V."/>
            <person name="Brzon O."/>
            <person name="Soukal P."/>
            <person name="Eme L."/>
            <person name="Dacks J.B."/>
            <person name="Karnkowska A."/>
            <person name="Elias M."/>
            <person name="Hampl V."/>
        </authorList>
    </citation>
    <scope>NUCLEOTIDE SEQUENCE [LARGE SCALE GENOMIC DNA]</scope>
    <source>
        <strain evidence="1">NAU3</strain>
        <tissue evidence="1">Gut</tissue>
    </source>
</reference>
<sequence length="357" mass="38264">MTYSAPITRGHSICSWEFILSHRVLRTDITVPMVVELEAGHPLPSTTRFGKGETILKNIRKDEFGCGETEATLCRTVEWSLTEASGNVVDLVVISNGLLSSPIVLLNTDVLVAPSSTVLCPFVVSLDNPSSAAASMIRVERDSALALSFLSFSFSLPASIDSIIVSSSCVVNVDSCRVQKTTLSQPFLVSSQSSHTLSNSAFLSSTFTSSAFVLSDCRSLSVEDTRIADCSFDTSFLVGSSSQISFISLIVSNNSIKQDASLFAMSILPKTSSDATPSFSISSSSFTPSQSTPTPLFVAVASECSSNVILVNTTFSHSSSSQIGRPAVVVKWTARQPVLLRRRVVCEECFVMVSQFQ</sequence>
<comment type="caution">
    <text evidence="1">The sequence shown here is derived from an EMBL/GenBank/DDBJ whole genome shotgun (WGS) entry which is preliminary data.</text>
</comment>
<dbReference type="Proteomes" id="UP001281761">
    <property type="component" value="Unassembled WGS sequence"/>
</dbReference>
<keyword evidence="2" id="KW-1185">Reference proteome</keyword>
<accession>A0ABQ9X3U0</accession>
<evidence type="ECO:0000313" key="2">
    <source>
        <dbReference type="Proteomes" id="UP001281761"/>
    </source>
</evidence>
<protein>
    <submittedName>
        <fullName evidence="1">Uncharacterized protein</fullName>
    </submittedName>
</protein>
<name>A0ABQ9X3U0_9EUKA</name>
<dbReference type="EMBL" id="JARBJD010000241">
    <property type="protein sequence ID" value="KAK2945999.1"/>
    <property type="molecule type" value="Genomic_DNA"/>
</dbReference>
<organism evidence="1 2">
    <name type="scientific">Blattamonas nauphoetae</name>
    <dbReference type="NCBI Taxonomy" id="2049346"/>
    <lineage>
        <taxon>Eukaryota</taxon>
        <taxon>Metamonada</taxon>
        <taxon>Preaxostyla</taxon>
        <taxon>Oxymonadida</taxon>
        <taxon>Blattamonas</taxon>
    </lineage>
</organism>
<proteinExistence type="predicted"/>
<evidence type="ECO:0000313" key="1">
    <source>
        <dbReference type="EMBL" id="KAK2945999.1"/>
    </source>
</evidence>